<accession>A0A6C0Y704</accession>
<evidence type="ECO:0000313" key="2">
    <source>
        <dbReference type="Proteomes" id="UP000503440"/>
    </source>
</evidence>
<keyword evidence="1" id="KW-0614">Plasmid</keyword>
<sequence>MEQELQRRVAPTRDHREIPPFNDIKHDLEIPEDARFIGWYINNPQNPLHFVSRDVTTKTKFMKKLISVSVEQGKCFKLGEYQKALDFVDALPFAAQVTVIFGYVKKSDELPADTMKRAYIDPNATEYLVFSALPLYYNGKPQFSEDDNE</sequence>
<dbReference type="AlphaFoldDB" id="A0A6C0Y704"/>
<proteinExistence type="predicted"/>
<dbReference type="RefSeq" id="WP_163146548.1">
    <property type="nucleotide sequence ID" value="NZ_CP044456.1"/>
</dbReference>
<geneLocation type="plasmid" evidence="2">
    <name>pb18-1</name>
</geneLocation>
<evidence type="ECO:0000313" key="1">
    <source>
        <dbReference type="EMBL" id="QIC71889.1"/>
    </source>
</evidence>
<reference evidence="1 2" key="1">
    <citation type="submission" date="2019-09" db="EMBL/GenBank/DDBJ databases">
        <title>Non-baumannii Acinetobacter spp. carrying blaNDM-1 isolated in China.</title>
        <authorList>
            <person name="Cui C."/>
            <person name="Chen C."/>
            <person name="Sun J."/>
            <person name="Liu Y."/>
        </authorList>
    </citation>
    <scope>NUCLEOTIDE SEQUENCE [LARGE SCALE GENOMIC DNA]</scope>
    <source>
        <strain evidence="1 2">B18</strain>
        <plasmid evidence="2">pb18-1</plasmid>
    </source>
</reference>
<name>A0A6C0Y704_9GAMM</name>
<dbReference type="EMBL" id="CP044456">
    <property type="protein sequence ID" value="QIC71889.1"/>
    <property type="molecule type" value="Genomic_DNA"/>
</dbReference>
<gene>
    <name evidence="1" type="ORF">FSC09_15985</name>
</gene>
<protein>
    <submittedName>
        <fullName evidence="1">Uncharacterized protein</fullName>
    </submittedName>
</protein>
<organism evidence="1 2">
    <name type="scientific">Acinetobacter indicus</name>
    <dbReference type="NCBI Taxonomy" id="756892"/>
    <lineage>
        <taxon>Bacteria</taxon>
        <taxon>Pseudomonadati</taxon>
        <taxon>Pseudomonadota</taxon>
        <taxon>Gammaproteobacteria</taxon>
        <taxon>Moraxellales</taxon>
        <taxon>Moraxellaceae</taxon>
        <taxon>Acinetobacter</taxon>
    </lineage>
</organism>
<dbReference type="Proteomes" id="UP000503440">
    <property type="component" value="Plasmid pB18-1"/>
</dbReference>